<name>A0ACC2WW91_9TREE</name>
<evidence type="ECO:0000313" key="1">
    <source>
        <dbReference type="EMBL" id="KAJ9115671.1"/>
    </source>
</evidence>
<comment type="caution">
    <text evidence="1">The sequence shown here is derived from an EMBL/GenBank/DDBJ whole genome shotgun (WGS) entry which is preliminary data.</text>
</comment>
<sequence length="279" mass="31230">MDFRNPITQEVIQGLSKQSQECIRRLLQHRAEVNVDVGKSRAAAVFVGLFEKPGVEGLQVLLTTRAKTMRSHPNQTAFPGGKVDPTDVSPDFTARREAFEEVGLPMGYHRDLHFVTQFEPFLSKYKIIVFPVMYLISNMELVESLSPAPDEVGAIWSVPLEYCLTAQWKEEYGVPSEKGGPDWPYDDEYYKGLTCDITLTVAEIAFGRDTIVPRYADGQMPFFDAVKMAVAEEKSLPEEIRTRPEIRLTRNGGNQDGLLSLPVTPTTEDSVQFTPAPAL</sequence>
<accession>A0ACC2WW91</accession>
<proteinExistence type="predicted"/>
<evidence type="ECO:0000313" key="2">
    <source>
        <dbReference type="Proteomes" id="UP001230649"/>
    </source>
</evidence>
<keyword evidence="2" id="KW-1185">Reference proteome</keyword>
<dbReference type="EMBL" id="JASBWS010000005">
    <property type="protein sequence ID" value="KAJ9115671.1"/>
    <property type="molecule type" value="Genomic_DNA"/>
</dbReference>
<reference evidence="1" key="1">
    <citation type="submission" date="2023-04" db="EMBL/GenBank/DDBJ databases">
        <title>Draft Genome sequencing of Naganishia species isolated from polar environments using Oxford Nanopore Technology.</title>
        <authorList>
            <person name="Leo P."/>
            <person name="Venkateswaran K."/>
        </authorList>
    </citation>
    <scope>NUCLEOTIDE SEQUENCE</scope>
    <source>
        <strain evidence="1">MNA-CCFEE 5262</strain>
    </source>
</reference>
<gene>
    <name evidence="1" type="ORF">QFC20_000998</name>
</gene>
<dbReference type="Proteomes" id="UP001230649">
    <property type="component" value="Unassembled WGS sequence"/>
</dbReference>
<protein>
    <submittedName>
        <fullName evidence="1">Uncharacterized protein</fullName>
    </submittedName>
</protein>
<organism evidence="1 2">
    <name type="scientific">Naganishia adeliensis</name>
    <dbReference type="NCBI Taxonomy" id="92952"/>
    <lineage>
        <taxon>Eukaryota</taxon>
        <taxon>Fungi</taxon>
        <taxon>Dikarya</taxon>
        <taxon>Basidiomycota</taxon>
        <taxon>Agaricomycotina</taxon>
        <taxon>Tremellomycetes</taxon>
        <taxon>Filobasidiales</taxon>
        <taxon>Filobasidiaceae</taxon>
        <taxon>Naganishia</taxon>
    </lineage>
</organism>